<evidence type="ECO:0000313" key="2">
    <source>
        <dbReference type="EMBL" id="KAL0111417.1"/>
    </source>
</evidence>
<organism evidence="2 3">
    <name type="scientific">Cardiocondyla obscurior</name>
    <dbReference type="NCBI Taxonomy" id="286306"/>
    <lineage>
        <taxon>Eukaryota</taxon>
        <taxon>Metazoa</taxon>
        <taxon>Ecdysozoa</taxon>
        <taxon>Arthropoda</taxon>
        <taxon>Hexapoda</taxon>
        <taxon>Insecta</taxon>
        <taxon>Pterygota</taxon>
        <taxon>Neoptera</taxon>
        <taxon>Endopterygota</taxon>
        <taxon>Hymenoptera</taxon>
        <taxon>Apocrita</taxon>
        <taxon>Aculeata</taxon>
        <taxon>Formicoidea</taxon>
        <taxon>Formicidae</taxon>
        <taxon>Myrmicinae</taxon>
        <taxon>Cardiocondyla</taxon>
    </lineage>
</organism>
<evidence type="ECO:0000256" key="1">
    <source>
        <dbReference type="SAM" id="MobiDB-lite"/>
    </source>
</evidence>
<accession>A0AAW2FBT9</accession>
<feature type="compositionally biased region" description="Basic and acidic residues" evidence="1">
    <location>
        <begin position="63"/>
        <end position="76"/>
    </location>
</feature>
<reference evidence="2 3" key="1">
    <citation type="submission" date="2023-03" db="EMBL/GenBank/DDBJ databases">
        <title>High recombination rates correlate with genetic variation in Cardiocondyla obscurior ants.</title>
        <authorList>
            <person name="Errbii M."/>
        </authorList>
    </citation>
    <scope>NUCLEOTIDE SEQUENCE [LARGE SCALE GENOMIC DNA]</scope>
    <source>
        <strain evidence="2">Alpha-2009</strain>
        <tissue evidence="2">Whole body</tissue>
    </source>
</reference>
<dbReference type="Proteomes" id="UP001430953">
    <property type="component" value="Unassembled WGS sequence"/>
</dbReference>
<evidence type="ECO:0000313" key="3">
    <source>
        <dbReference type="Proteomes" id="UP001430953"/>
    </source>
</evidence>
<dbReference type="AlphaFoldDB" id="A0AAW2FBT9"/>
<sequence>MRNGQNVTASLTVSGLPIRPRVARYLRVGHGAGWHREDFHTGYCATERRGASKLHNCTSVGADPRDEDRAHVRGDDTWQGPSIASVKHHLVSPRHLGRPSPLHCQRKTLVSI</sequence>
<keyword evidence="3" id="KW-1185">Reference proteome</keyword>
<proteinExistence type="predicted"/>
<feature type="region of interest" description="Disordered" evidence="1">
    <location>
        <begin position="56"/>
        <end position="81"/>
    </location>
</feature>
<comment type="caution">
    <text evidence="2">The sequence shown here is derived from an EMBL/GenBank/DDBJ whole genome shotgun (WGS) entry which is preliminary data.</text>
</comment>
<dbReference type="EMBL" id="JADYXP020000013">
    <property type="protein sequence ID" value="KAL0111417.1"/>
    <property type="molecule type" value="Genomic_DNA"/>
</dbReference>
<gene>
    <name evidence="2" type="ORF">PUN28_012960</name>
</gene>
<name>A0AAW2FBT9_9HYME</name>
<protein>
    <submittedName>
        <fullName evidence="2">Uncharacterized protein</fullName>
    </submittedName>
</protein>